<dbReference type="AlphaFoldDB" id="F4H755"/>
<dbReference type="InterPro" id="IPR036866">
    <property type="entry name" value="RibonucZ/Hydroxyglut_hydro"/>
</dbReference>
<dbReference type="InterPro" id="IPR001279">
    <property type="entry name" value="Metallo-B-lactamas"/>
</dbReference>
<dbReference type="eggNOG" id="COG2220">
    <property type="taxonomic scope" value="Bacteria"/>
</dbReference>
<gene>
    <name evidence="4" type="ordered locus">Celf_1555</name>
</gene>
<dbReference type="GO" id="GO:0016787">
    <property type="term" value="F:hydrolase activity"/>
    <property type="evidence" value="ECO:0007669"/>
    <property type="project" value="UniProtKB-KW"/>
</dbReference>
<dbReference type="InterPro" id="IPR050114">
    <property type="entry name" value="UPF0173_UPF0282_UlaG_hydrolase"/>
</dbReference>
<evidence type="ECO:0000256" key="1">
    <source>
        <dbReference type="ARBA" id="ARBA00022801"/>
    </source>
</evidence>
<evidence type="ECO:0000313" key="5">
    <source>
        <dbReference type="Proteomes" id="UP000008460"/>
    </source>
</evidence>
<dbReference type="Proteomes" id="UP000008460">
    <property type="component" value="Chromosome"/>
</dbReference>
<dbReference type="PANTHER" id="PTHR43546">
    <property type="entry name" value="UPF0173 METAL-DEPENDENT HYDROLASE MJ1163-RELATED"/>
    <property type="match status" value="1"/>
</dbReference>
<dbReference type="Pfam" id="PF12706">
    <property type="entry name" value="Lactamase_B_2"/>
    <property type="match status" value="1"/>
</dbReference>
<organism evidence="4 5">
    <name type="scientific">Cellulomonas fimi (strain ATCC 484 / DSM 20113 / JCM 1341 / CCUG 24087 / LMG 16345 / NBRC 15513 / NCIMB 8980 / NCTC 7547 / NRS-133)</name>
    <dbReference type="NCBI Taxonomy" id="590998"/>
    <lineage>
        <taxon>Bacteria</taxon>
        <taxon>Bacillati</taxon>
        <taxon>Actinomycetota</taxon>
        <taxon>Actinomycetes</taxon>
        <taxon>Micrococcales</taxon>
        <taxon>Cellulomonadaceae</taxon>
        <taxon>Cellulomonas</taxon>
    </lineage>
</organism>
<dbReference type="Gene3D" id="3.60.15.10">
    <property type="entry name" value="Ribonuclease Z/Hydroxyacylglutathione hydrolase-like"/>
    <property type="match status" value="1"/>
</dbReference>
<dbReference type="PANTHER" id="PTHR43546:SF9">
    <property type="entry name" value="L-ASCORBATE-6-PHOSPHATE LACTONASE ULAG-RELATED"/>
    <property type="match status" value="1"/>
</dbReference>
<evidence type="ECO:0000313" key="4">
    <source>
        <dbReference type="EMBL" id="AEE45689.1"/>
    </source>
</evidence>
<accession>F4H755</accession>
<name>F4H755_CELFA</name>
<keyword evidence="5" id="KW-1185">Reference proteome</keyword>
<reference evidence="4 5" key="1">
    <citation type="submission" date="2011-04" db="EMBL/GenBank/DDBJ databases">
        <title>Complete sequence of Cellulomonas fimi ATCC 484.</title>
        <authorList>
            <consortium name="US DOE Joint Genome Institute"/>
            <person name="Lucas S."/>
            <person name="Han J."/>
            <person name="Lapidus A."/>
            <person name="Cheng J.-F."/>
            <person name="Goodwin L."/>
            <person name="Pitluck S."/>
            <person name="Peters L."/>
            <person name="Chertkov O."/>
            <person name="Detter J.C."/>
            <person name="Han C."/>
            <person name="Tapia R."/>
            <person name="Land M."/>
            <person name="Hauser L."/>
            <person name="Kyrpides N."/>
            <person name="Ivanova N."/>
            <person name="Ovchinnikova G."/>
            <person name="Pagani I."/>
            <person name="Mead D."/>
            <person name="Brumm P."/>
            <person name="Woyke T."/>
        </authorList>
    </citation>
    <scope>NUCLEOTIDE SEQUENCE [LARGE SCALE GENOMIC DNA]</scope>
    <source>
        <strain evidence="5">ATCC 484 / DSM 20113 / JCM 1341 / NBRC 15513 / NCIMB 8980 / NCTC 7547</strain>
    </source>
</reference>
<dbReference type="STRING" id="590998.Celf_1555"/>
<dbReference type="RefSeq" id="WP_013770715.1">
    <property type="nucleotide sequence ID" value="NC_015514.1"/>
</dbReference>
<feature type="region of interest" description="Disordered" evidence="2">
    <location>
        <begin position="1"/>
        <end position="28"/>
    </location>
</feature>
<dbReference type="HOGENOM" id="CLU_051050_1_0_11"/>
<protein>
    <submittedName>
        <fullName evidence="4">Beta-lactamase fold-like Zn-dependent hydrolase</fullName>
    </submittedName>
</protein>
<evidence type="ECO:0000256" key="2">
    <source>
        <dbReference type="SAM" id="MobiDB-lite"/>
    </source>
</evidence>
<dbReference type="SUPFAM" id="SSF56281">
    <property type="entry name" value="Metallo-hydrolase/oxidoreductase"/>
    <property type="match status" value="1"/>
</dbReference>
<feature type="domain" description="Metallo-beta-lactamase" evidence="3">
    <location>
        <begin position="60"/>
        <end position="251"/>
    </location>
</feature>
<dbReference type="EMBL" id="CP002666">
    <property type="protein sequence ID" value="AEE45689.1"/>
    <property type="molecule type" value="Genomic_DNA"/>
</dbReference>
<proteinExistence type="predicted"/>
<evidence type="ECO:0000259" key="3">
    <source>
        <dbReference type="Pfam" id="PF12706"/>
    </source>
</evidence>
<dbReference type="KEGG" id="cfi:Celf_1555"/>
<sequence>MTTTAAGDHADDERTTPAPVGVGARPDGTATAARAAASGGAEATFVGGPTLRLRYAGLTFLTDPTFDDAPAEYPGPVTLRKLVGPALVPAQVGPVDVVLLSHDQHADNLDVRGRALLADVPLVLSTPDAAARVPGVRGLEPWEVTSVGEGVRVTAVPAVHGPPGAEALSGQVTGFVLQAPGEPTVYVSGDNAQVDVVAQVVERFPDVGLAVLFVGGADVGRFGTEPVTLDAPRAVAATALLAAARVVPVHHTDWAHFVDPLDAFVDAARAAGQADRLVVLERGVPTAV</sequence>
<keyword evidence="1 4" id="KW-0378">Hydrolase</keyword>